<dbReference type="OrthoDB" id="9770517at2"/>
<dbReference type="Pfam" id="PF02321">
    <property type="entry name" value="OEP"/>
    <property type="match status" value="2"/>
</dbReference>
<dbReference type="NCBIfam" id="TIGR01845">
    <property type="entry name" value="outer_NodT"/>
    <property type="match status" value="1"/>
</dbReference>
<organism evidence="4 5">
    <name type="scientific">Conservatibacter flavescens</name>
    <dbReference type="NCBI Taxonomy" id="28161"/>
    <lineage>
        <taxon>Bacteria</taxon>
        <taxon>Pseudomonadati</taxon>
        <taxon>Pseudomonadota</taxon>
        <taxon>Gammaproteobacteria</taxon>
        <taxon>Pasteurellales</taxon>
        <taxon>Pasteurellaceae</taxon>
        <taxon>Conservatibacter</taxon>
    </lineage>
</organism>
<name>A0A2M8S496_9PAST</name>
<keyword evidence="5" id="KW-1185">Reference proteome</keyword>
<evidence type="ECO:0000313" key="5">
    <source>
        <dbReference type="Proteomes" id="UP000229329"/>
    </source>
</evidence>
<proteinExistence type="inferred from homology"/>
<comment type="caution">
    <text evidence="4">The sequence shown here is derived from an EMBL/GenBank/DDBJ whole genome shotgun (WGS) entry which is preliminary data.</text>
</comment>
<keyword evidence="2" id="KW-0472">Membrane</keyword>
<dbReference type="InterPro" id="IPR010131">
    <property type="entry name" value="MdtP/NodT-like"/>
</dbReference>
<dbReference type="NCBIfam" id="NF047721">
    <property type="entry name" value="ToxDrgExpTdeA"/>
    <property type="match status" value="1"/>
</dbReference>
<dbReference type="PROSITE" id="PS51257">
    <property type="entry name" value="PROKAR_LIPOPROTEIN"/>
    <property type="match status" value="1"/>
</dbReference>
<evidence type="ECO:0000313" key="4">
    <source>
        <dbReference type="EMBL" id="PJG85908.1"/>
    </source>
</evidence>
<dbReference type="GO" id="GO:0016020">
    <property type="term" value="C:membrane"/>
    <property type="evidence" value="ECO:0007669"/>
    <property type="project" value="InterPro"/>
</dbReference>
<sequence length="465" mass="51602">MNLNKITVAVLLSVALVGCANIDDSYRTTEENFQQYEAITKQYNVNEDWWTLYRDPTLNRLVEQALLNNKDLAKAAIAVNRALYNANLLGANLVPAFNGSTRSSASKNLNDNGTSPGSSQGTSTISHSATLGVSYTLDLWRRLADAANAGAWEHKATLEDLSAARLSLINSVITTYYQLAYLNDAIKATQDSIKYYSDINNVMQNKLRYGVADAASTDQAQQAVLSARNNLISLQTQQKTAEQTLRDLLNLKPNDALAVTYPNILNVKPAGVNLNVPVSTIANRPDVKAYEYRLRSAFKDAKAMQKSWFPSITLGGSLSSAGNKVSNAFNTPIMGGTIDISLPFLNWNTVKWNVKISEAAYETAKLNFEQSITKSLNEIDTNYFAYTQAEQNFANLQQKYNYDRRISQYYKNRYDAGVSELREWLTALNTEKTSQLSILNAKYNLIQAENAVYSAMGGYHSAITR</sequence>
<dbReference type="PANTHER" id="PTHR30203:SF32">
    <property type="entry name" value="CATION EFFLUX SYSTEM PROTEIN CUSC"/>
    <property type="match status" value="1"/>
</dbReference>
<evidence type="ECO:0000256" key="2">
    <source>
        <dbReference type="RuleBase" id="RU362097"/>
    </source>
</evidence>
<feature type="compositionally biased region" description="Low complexity" evidence="3">
    <location>
        <begin position="113"/>
        <end position="125"/>
    </location>
</feature>
<evidence type="ECO:0008006" key="6">
    <source>
        <dbReference type="Google" id="ProtNLM"/>
    </source>
</evidence>
<keyword evidence="2" id="KW-0812">Transmembrane</keyword>
<keyword evidence="2" id="KW-0732">Signal</keyword>
<evidence type="ECO:0000256" key="1">
    <source>
        <dbReference type="ARBA" id="ARBA00007613"/>
    </source>
</evidence>
<dbReference type="EMBL" id="PHHA01000005">
    <property type="protein sequence ID" value="PJG85908.1"/>
    <property type="molecule type" value="Genomic_DNA"/>
</dbReference>
<dbReference type="PANTHER" id="PTHR30203">
    <property type="entry name" value="OUTER MEMBRANE CATION EFFLUX PROTEIN"/>
    <property type="match status" value="1"/>
</dbReference>
<accession>A0A2M8S496</accession>
<dbReference type="SUPFAM" id="SSF56954">
    <property type="entry name" value="Outer membrane efflux proteins (OEP)"/>
    <property type="match status" value="1"/>
</dbReference>
<feature type="region of interest" description="Disordered" evidence="3">
    <location>
        <begin position="104"/>
        <end position="125"/>
    </location>
</feature>
<gene>
    <name evidence="4" type="ORF">CVP05_04015</name>
</gene>
<comment type="similarity">
    <text evidence="1 2">Belongs to the outer membrane factor (OMF) (TC 1.B.17) family.</text>
</comment>
<dbReference type="GO" id="GO:0015562">
    <property type="term" value="F:efflux transmembrane transporter activity"/>
    <property type="evidence" value="ECO:0007669"/>
    <property type="project" value="InterPro"/>
</dbReference>
<dbReference type="Gene3D" id="1.20.1600.10">
    <property type="entry name" value="Outer membrane efflux proteins (OEP)"/>
    <property type="match status" value="1"/>
</dbReference>
<feature type="signal peptide" evidence="2">
    <location>
        <begin position="1"/>
        <end position="20"/>
    </location>
</feature>
<keyword evidence="2" id="KW-0449">Lipoprotein</keyword>
<dbReference type="Proteomes" id="UP000229329">
    <property type="component" value="Unassembled WGS sequence"/>
</dbReference>
<evidence type="ECO:0000256" key="3">
    <source>
        <dbReference type="SAM" id="MobiDB-lite"/>
    </source>
</evidence>
<reference evidence="4 5" key="1">
    <citation type="submission" date="2017-11" db="EMBL/GenBank/DDBJ databases">
        <title>Reclassification of Bisgaard taxon 7 as Conservatibacter flavescens gen. nov., sp. nov.</title>
        <authorList>
            <person name="Christensen H."/>
        </authorList>
    </citation>
    <scope>NUCLEOTIDE SEQUENCE [LARGE SCALE GENOMIC DNA]</scope>
    <source>
        <strain evidence="4 5">7_4</strain>
    </source>
</reference>
<feature type="chain" id="PRO_5014491722" description="TolC family protein" evidence="2">
    <location>
        <begin position="21"/>
        <end position="465"/>
    </location>
</feature>
<dbReference type="Gene3D" id="2.20.200.10">
    <property type="entry name" value="Outer membrane efflux proteins (OEP)"/>
    <property type="match status" value="1"/>
</dbReference>
<dbReference type="AlphaFoldDB" id="A0A2M8S496"/>
<dbReference type="InterPro" id="IPR003423">
    <property type="entry name" value="OMP_efflux"/>
</dbReference>
<dbReference type="RefSeq" id="WP_100288293.1">
    <property type="nucleotide sequence ID" value="NZ_PHHA01000005.1"/>
</dbReference>
<protein>
    <recommendedName>
        <fullName evidence="6">TolC family protein</fullName>
    </recommendedName>
</protein>